<organism evidence="1 2">
    <name type="scientific">Liparis tanakae</name>
    <name type="common">Tanaka's snailfish</name>
    <dbReference type="NCBI Taxonomy" id="230148"/>
    <lineage>
        <taxon>Eukaryota</taxon>
        <taxon>Metazoa</taxon>
        <taxon>Chordata</taxon>
        <taxon>Craniata</taxon>
        <taxon>Vertebrata</taxon>
        <taxon>Euteleostomi</taxon>
        <taxon>Actinopterygii</taxon>
        <taxon>Neopterygii</taxon>
        <taxon>Teleostei</taxon>
        <taxon>Neoteleostei</taxon>
        <taxon>Acanthomorphata</taxon>
        <taxon>Eupercaria</taxon>
        <taxon>Perciformes</taxon>
        <taxon>Cottioidei</taxon>
        <taxon>Cottales</taxon>
        <taxon>Liparidae</taxon>
        <taxon>Liparis</taxon>
    </lineage>
</organism>
<comment type="caution">
    <text evidence="1">The sequence shown here is derived from an EMBL/GenBank/DDBJ whole genome shotgun (WGS) entry which is preliminary data.</text>
</comment>
<name>A0A4Z2HZF2_9TELE</name>
<gene>
    <name evidence="1" type="ORF">EYF80_018709</name>
</gene>
<evidence type="ECO:0000313" key="2">
    <source>
        <dbReference type="Proteomes" id="UP000314294"/>
    </source>
</evidence>
<dbReference type="EMBL" id="SRLO01000155">
    <property type="protein sequence ID" value="TNN71048.1"/>
    <property type="molecule type" value="Genomic_DNA"/>
</dbReference>
<evidence type="ECO:0000313" key="1">
    <source>
        <dbReference type="EMBL" id="TNN71048.1"/>
    </source>
</evidence>
<sequence>MRKPELVIVAAHRQASPAHSGRDTGRLEGVMGRWRTPSVGPHRFWVWADQDESVHSLCSGEVAFLRLMQSG</sequence>
<keyword evidence="2" id="KW-1185">Reference proteome</keyword>
<accession>A0A4Z2HZF2</accession>
<proteinExistence type="predicted"/>
<protein>
    <submittedName>
        <fullName evidence="1">Uncharacterized protein</fullName>
    </submittedName>
</protein>
<reference evidence="1 2" key="1">
    <citation type="submission" date="2019-03" db="EMBL/GenBank/DDBJ databases">
        <title>First draft genome of Liparis tanakae, snailfish: a comprehensive survey of snailfish specific genes.</title>
        <authorList>
            <person name="Kim W."/>
            <person name="Song I."/>
            <person name="Jeong J.-H."/>
            <person name="Kim D."/>
            <person name="Kim S."/>
            <person name="Ryu S."/>
            <person name="Song J.Y."/>
            <person name="Lee S.K."/>
        </authorList>
    </citation>
    <scope>NUCLEOTIDE SEQUENCE [LARGE SCALE GENOMIC DNA]</scope>
    <source>
        <tissue evidence="1">Muscle</tissue>
    </source>
</reference>
<dbReference type="Proteomes" id="UP000314294">
    <property type="component" value="Unassembled WGS sequence"/>
</dbReference>
<dbReference type="AlphaFoldDB" id="A0A4Z2HZF2"/>